<dbReference type="InterPro" id="IPR008011">
    <property type="entry name" value="Complex1_LYR_dom"/>
</dbReference>
<proteinExistence type="predicted"/>
<comment type="caution">
    <text evidence="3">The sequence shown here is derived from an EMBL/GenBank/DDBJ whole genome shotgun (WGS) entry which is preliminary data.</text>
</comment>
<sequence length="201" mass="23032">MTSAHEIVLRKLTRILYKSLLETARQFPSFQTRAFLVHHIRTRFRDPTSSFTSEEDHEQSFDEDSESSSIPSHLALAHESIALLQNALGPPKDNPYMRYVQDVVDGIEVPSSLDDYDMSSPARKPRISQAADEENERKFAKFIYPQNCAFERFAENAKIEKMMESADKYKEAQTVWSAPGSNTQLLSEKLQTLEPVFRLIS</sequence>
<reference evidence="3" key="1">
    <citation type="submission" date="2019-09" db="EMBL/GenBank/DDBJ databases">
        <title>The Mitochondrial Proteome of the Jakobid, Andalucia godoyi, a Protist With the Most Gene-Rich and Bacteria-Like Mitochondrial Genome.</title>
        <authorList>
            <person name="Gray M.W."/>
            <person name="Burger G."/>
            <person name="Derelle R."/>
            <person name="Klimes V."/>
            <person name="Leger M."/>
            <person name="Sarrasin M."/>
            <person name="Vlcek C."/>
            <person name="Roger A.J."/>
            <person name="Elias M."/>
            <person name="Lang B.F."/>
        </authorList>
    </citation>
    <scope>NUCLEOTIDE SEQUENCE</scope>
    <source>
        <strain evidence="3">And28</strain>
    </source>
</reference>
<dbReference type="Pfam" id="PF05347">
    <property type="entry name" value="Complex1_LYR"/>
    <property type="match status" value="1"/>
</dbReference>
<dbReference type="Proteomes" id="UP000799049">
    <property type="component" value="Unassembled WGS sequence"/>
</dbReference>
<feature type="domain" description="Complex 1 LYR protein" evidence="2">
    <location>
        <begin position="16"/>
        <end position="46"/>
    </location>
</feature>
<keyword evidence="4" id="KW-1185">Reference proteome</keyword>
<feature type="region of interest" description="Disordered" evidence="1">
    <location>
        <begin position="47"/>
        <end position="69"/>
    </location>
</feature>
<evidence type="ECO:0000313" key="3">
    <source>
        <dbReference type="EMBL" id="KAF0852612.1"/>
    </source>
</evidence>
<evidence type="ECO:0000256" key="1">
    <source>
        <dbReference type="SAM" id="MobiDB-lite"/>
    </source>
</evidence>
<dbReference type="EMBL" id="VRVR01000025">
    <property type="protein sequence ID" value="KAF0852612.1"/>
    <property type="molecule type" value="Genomic_DNA"/>
</dbReference>
<feature type="compositionally biased region" description="Acidic residues" evidence="1">
    <location>
        <begin position="53"/>
        <end position="66"/>
    </location>
</feature>
<gene>
    <name evidence="3" type="ORF">ANDGO_05200</name>
</gene>
<name>A0A8K0AIT9_ANDGO</name>
<accession>A0A8K0AIT9</accession>
<feature type="region of interest" description="Disordered" evidence="1">
    <location>
        <begin position="111"/>
        <end position="131"/>
    </location>
</feature>
<evidence type="ECO:0000259" key="2">
    <source>
        <dbReference type="Pfam" id="PF05347"/>
    </source>
</evidence>
<organism evidence="3 4">
    <name type="scientific">Andalucia godoyi</name>
    <name type="common">Flagellate</name>
    <dbReference type="NCBI Taxonomy" id="505711"/>
    <lineage>
        <taxon>Eukaryota</taxon>
        <taxon>Discoba</taxon>
        <taxon>Jakobida</taxon>
        <taxon>Andalucina</taxon>
        <taxon>Andaluciidae</taxon>
        <taxon>Andalucia</taxon>
    </lineage>
</organism>
<evidence type="ECO:0000313" key="4">
    <source>
        <dbReference type="Proteomes" id="UP000799049"/>
    </source>
</evidence>
<dbReference type="AlphaFoldDB" id="A0A8K0AIT9"/>
<protein>
    <submittedName>
        <fullName evidence="3">Mitochondrial Complex1_LYR family protein</fullName>
    </submittedName>
</protein>